<name>A0A9W6XCD2_9STRA</name>
<evidence type="ECO:0000313" key="2">
    <source>
        <dbReference type="EMBL" id="GMF35746.1"/>
    </source>
</evidence>
<dbReference type="EMBL" id="BSXW01001315">
    <property type="protein sequence ID" value="GMF35746.1"/>
    <property type="molecule type" value="Genomic_DNA"/>
</dbReference>
<feature type="region of interest" description="Disordered" evidence="1">
    <location>
        <begin position="25"/>
        <end position="53"/>
    </location>
</feature>
<dbReference type="InterPro" id="IPR036388">
    <property type="entry name" value="WH-like_DNA-bd_sf"/>
</dbReference>
<dbReference type="AlphaFoldDB" id="A0A9W6XCD2"/>
<evidence type="ECO:0000256" key="1">
    <source>
        <dbReference type="SAM" id="MobiDB-lite"/>
    </source>
</evidence>
<comment type="caution">
    <text evidence="2">The sequence shown here is derived from an EMBL/GenBank/DDBJ whole genome shotgun (WGS) entry which is preliminary data.</text>
</comment>
<dbReference type="OrthoDB" id="111819at2759"/>
<dbReference type="Proteomes" id="UP001165083">
    <property type="component" value="Unassembled WGS sequence"/>
</dbReference>
<reference evidence="2" key="1">
    <citation type="submission" date="2023-04" db="EMBL/GenBank/DDBJ databases">
        <title>Phytophthora lilii NBRC 32176.</title>
        <authorList>
            <person name="Ichikawa N."/>
            <person name="Sato H."/>
            <person name="Tonouchi N."/>
        </authorList>
    </citation>
    <scope>NUCLEOTIDE SEQUENCE</scope>
    <source>
        <strain evidence="2">NBRC 32176</strain>
    </source>
</reference>
<sequence length="154" mass="17676">MDTVRYRNAAENVRDFALVTERSRDNVARVVSPSHQKPPKRPGPPPTLSDRETRRLVREAAKGNLSAAKPKAELQLSVSVRTIQRTLSRVDWLVCTKMVNTLPLKPKDMVVQRDWASAMLVRRDAGAVWDTIIFSKEKKWNLDGPDGFQHYWRQ</sequence>
<accession>A0A9W6XCD2</accession>
<protein>
    <submittedName>
        <fullName evidence="2">Unnamed protein product</fullName>
    </submittedName>
</protein>
<organism evidence="2 3">
    <name type="scientific">Phytophthora lilii</name>
    <dbReference type="NCBI Taxonomy" id="2077276"/>
    <lineage>
        <taxon>Eukaryota</taxon>
        <taxon>Sar</taxon>
        <taxon>Stramenopiles</taxon>
        <taxon>Oomycota</taxon>
        <taxon>Peronosporomycetes</taxon>
        <taxon>Peronosporales</taxon>
        <taxon>Peronosporaceae</taxon>
        <taxon>Phytophthora</taxon>
    </lineage>
</organism>
<gene>
    <name evidence="2" type="ORF">Plil01_001516800</name>
</gene>
<evidence type="ECO:0000313" key="3">
    <source>
        <dbReference type="Proteomes" id="UP001165083"/>
    </source>
</evidence>
<keyword evidence="3" id="KW-1185">Reference proteome</keyword>
<proteinExistence type="predicted"/>
<dbReference type="Gene3D" id="1.10.10.10">
    <property type="entry name" value="Winged helix-like DNA-binding domain superfamily/Winged helix DNA-binding domain"/>
    <property type="match status" value="1"/>
</dbReference>